<name>A0A1A8PU05_9TELE</name>
<organism evidence="1">
    <name type="scientific">Nothobranchius pienaari</name>
    <dbReference type="NCBI Taxonomy" id="704102"/>
    <lineage>
        <taxon>Eukaryota</taxon>
        <taxon>Metazoa</taxon>
        <taxon>Chordata</taxon>
        <taxon>Craniata</taxon>
        <taxon>Vertebrata</taxon>
        <taxon>Euteleostomi</taxon>
        <taxon>Actinopterygii</taxon>
        <taxon>Neopterygii</taxon>
        <taxon>Teleostei</taxon>
        <taxon>Neoteleostei</taxon>
        <taxon>Acanthomorphata</taxon>
        <taxon>Ovalentaria</taxon>
        <taxon>Atherinomorphae</taxon>
        <taxon>Cyprinodontiformes</taxon>
        <taxon>Nothobranchiidae</taxon>
        <taxon>Nothobranchius</taxon>
    </lineage>
</organism>
<gene>
    <name evidence="1" type="primary">PFMALIP_04844</name>
</gene>
<accession>A0A1A8PU05</accession>
<reference evidence="1" key="1">
    <citation type="submission" date="2016-05" db="EMBL/GenBank/DDBJ databases">
        <authorList>
            <person name="Lavstsen T."/>
            <person name="Jespersen J.S."/>
        </authorList>
    </citation>
    <scope>NUCLEOTIDE SEQUENCE</scope>
    <source>
        <tissue evidence="1">Brain</tissue>
    </source>
</reference>
<feature type="non-terminal residue" evidence="1">
    <location>
        <position position="1"/>
    </location>
</feature>
<dbReference type="AlphaFoldDB" id="A0A1A8PU05"/>
<reference evidence="1" key="2">
    <citation type="submission" date="2016-06" db="EMBL/GenBank/DDBJ databases">
        <title>The genome of a short-lived fish provides insights into sex chromosome evolution and the genetic control of aging.</title>
        <authorList>
            <person name="Reichwald K."/>
            <person name="Felder M."/>
            <person name="Petzold A."/>
            <person name="Koch P."/>
            <person name="Groth M."/>
            <person name="Platzer M."/>
        </authorList>
    </citation>
    <scope>NUCLEOTIDE SEQUENCE</scope>
    <source>
        <tissue evidence="1">Brain</tissue>
    </source>
</reference>
<sequence>QIACWLNYLCRKTLHPSAQIPFNKNPTQKEARLDLIVPQKYQLYANILFYSALAVMSGLKAFKIHKTSI</sequence>
<evidence type="ECO:0000313" key="1">
    <source>
        <dbReference type="EMBL" id="SBR84723.1"/>
    </source>
</evidence>
<feature type="non-terminal residue" evidence="1">
    <location>
        <position position="69"/>
    </location>
</feature>
<proteinExistence type="predicted"/>
<protein>
    <submittedName>
        <fullName evidence="1">Uncharacterized protein</fullName>
    </submittedName>
</protein>
<dbReference type="EMBL" id="HAEG01009520">
    <property type="protein sequence ID" value="SBR84723.1"/>
    <property type="molecule type" value="Transcribed_RNA"/>
</dbReference>